<evidence type="ECO:0000256" key="1">
    <source>
        <dbReference type="SAM" id="Coils"/>
    </source>
</evidence>
<evidence type="ECO:0000313" key="4">
    <source>
        <dbReference type="Proteomes" id="UP001157418"/>
    </source>
</evidence>
<evidence type="ECO:0000259" key="2">
    <source>
        <dbReference type="Pfam" id="PF03469"/>
    </source>
</evidence>
<dbReference type="InterPro" id="IPR045177">
    <property type="entry name" value="FDM1-5/IDN2"/>
</dbReference>
<dbReference type="Proteomes" id="UP001157418">
    <property type="component" value="Unassembled WGS sequence"/>
</dbReference>
<dbReference type="PANTHER" id="PTHR21596:SF23">
    <property type="entry name" value="FACTOR OF DNA METHYLATION 4"/>
    <property type="match status" value="1"/>
</dbReference>
<evidence type="ECO:0000313" key="3">
    <source>
        <dbReference type="EMBL" id="CAH1418201.1"/>
    </source>
</evidence>
<sequence>MFTILARTIVVLQTIGQPVLLFEESSRGSKGNYKDTGHHVNYKNVGRLVITNNVVIYRFLQRELDMLHKRRTELEDQLKAESFESLQSEIMQLEIALQVVEDNGRIDLQEKLKNLQRELIEKGEQLQELKDQAKVVGLAIQGNNDELQDARKEFIDGLKTYPCSTYDIDIKTMGELDLMPFCVGCNSTKRARKNNTLMNAIDFWLECKYLVEDQGWHPFTEIIDEEDEKIVRLKAECSKEQYHAVVTALNERNQYNSSDCMQEIWNFKEQRKASLKECIDYILKECMED</sequence>
<comment type="caution">
    <text evidence="3">The sequence shown here is derived from an EMBL/GenBank/DDBJ whole genome shotgun (WGS) entry which is preliminary data.</text>
</comment>
<dbReference type="InterPro" id="IPR005379">
    <property type="entry name" value="FDM1-5/IDN2_XH"/>
</dbReference>
<dbReference type="EMBL" id="CAKMRJ010000113">
    <property type="protein sequence ID" value="CAH1418201.1"/>
    <property type="molecule type" value="Genomic_DNA"/>
</dbReference>
<protein>
    <recommendedName>
        <fullName evidence="2">Factor of DNA methylation 1-5/IDN2 domain-containing protein</fullName>
    </recommendedName>
</protein>
<dbReference type="Pfam" id="PF03469">
    <property type="entry name" value="XH"/>
    <property type="match status" value="1"/>
</dbReference>
<accession>A0AAU9LY82</accession>
<keyword evidence="4" id="KW-1185">Reference proteome</keyword>
<gene>
    <name evidence="3" type="ORF">LVIROSA_LOCUS5812</name>
</gene>
<keyword evidence="1" id="KW-0175">Coiled coil</keyword>
<dbReference type="AlphaFoldDB" id="A0AAU9LY82"/>
<name>A0AAU9LY82_9ASTR</name>
<dbReference type="GO" id="GO:0080188">
    <property type="term" value="P:gene silencing by siRNA-directed DNA methylation"/>
    <property type="evidence" value="ECO:0007669"/>
    <property type="project" value="InterPro"/>
</dbReference>
<reference evidence="3 4" key="1">
    <citation type="submission" date="2022-01" db="EMBL/GenBank/DDBJ databases">
        <authorList>
            <person name="Xiong W."/>
            <person name="Schranz E."/>
        </authorList>
    </citation>
    <scope>NUCLEOTIDE SEQUENCE [LARGE SCALE GENOMIC DNA]</scope>
</reference>
<organism evidence="3 4">
    <name type="scientific">Lactuca virosa</name>
    <dbReference type="NCBI Taxonomy" id="75947"/>
    <lineage>
        <taxon>Eukaryota</taxon>
        <taxon>Viridiplantae</taxon>
        <taxon>Streptophyta</taxon>
        <taxon>Embryophyta</taxon>
        <taxon>Tracheophyta</taxon>
        <taxon>Spermatophyta</taxon>
        <taxon>Magnoliopsida</taxon>
        <taxon>eudicotyledons</taxon>
        <taxon>Gunneridae</taxon>
        <taxon>Pentapetalae</taxon>
        <taxon>asterids</taxon>
        <taxon>campanulids</taxon>
        <taxon>Asterales</taxon>
        <taxon>Asteraceae</taxon>
        <taxon>Cichorioideae</taxon>
        <taxon>Cichorieae</taxon>
        <taxon>Lactucinae</taxon>
        <taxon>Lactuca</taxon>
    </lineage>
</organism>
<dbReference type="PANTHER" id="PTHR21596">
    <property type="entry name" value="RIBONUCLEASE P SUBUNIT P38"/>
    <property type="match status" value="1"/>
</dbReference>
<feature type="coiled-coil region" evidence="1">
    <location>
        <begin position="57"/>
        <end position="132"/>
    </location>
</feature>
<feature type="domain" description="Factor of DNA methylation 1-5/IDN2" evidence="2">
    <location>
        <begin position="171"/>
        <end position="286"/>
    </location>
</feature>
<proteinExistence type="predicted"/>